<dbReference type="PROSITE" id="PS50118">
    <property type="entry name" value="HMG_BOX_2"/>
    <property type="match status" value="1"/>
</dbReference>
<dbReference type="Gene3D" id="1.10.30.10">
    <property type="entry name" value="High mobility group box domain"/>
    <property type="match status" value="1"/>
</dbReference>
<evidence type="ECO:0000256" key="4">
    <source>
        <dbReference type="ARBA" id="ARBA00022782"/>
    </source>
</evidence>
<evidence type="ECO:0000256" key="8">
    <source>
        <dbReference type="ARBA" id="ARBA00023159"/>
    </source>
</evidence>
<protein>
    <recommendedName>
        <fullName evidence="3">Sex-determining region Y protein</fullName>
    </recommendedName>
    <alternativeName>
        <fullName evidence="10">Testis-determining factor</fullName>
    </alternativeName>
</protein>
<keyword evidence="8" id="KW-0010">Activator</keyword>
<feature type="compositionally biased region" description="Polar residues" evidence="13">
    <location>
        <begin position="786"/>
        <end position="795"/>
    </location>
</feature>
<evidence type="ECO:0000256" key="10">
    <source>
        <dbReference type="ARBA" id="ARBA00032498"/>
    </source>
</evidence>
<dbReference type="PANTHER" id="PTHR10270">
    <property type="entry name" value="SOX TRANSCRIPTION FACTOR"/>
    <property type="match status" value="1"/>
</dbReference>
<keyword evidence="5" id="KW-0112">Calmodulin-binding</keyword>
<evidence type="ECO:0000313" key="16">
    <source>
        <dbReference type="Proteomes" id="UP001186944"/>
    </source>
</evidence>
<dbReference type="GO" id="GO:0007548">
    <property type="term" value="P:sex differentiation"/>
    <property type="evidence" value="ECO:0007669"/>
    <property type="project" value="UniProtKB-KW"/>
</dbReference>
<dbReference type="EMBL" id="VSWD01000005">
    <property type="protein sequence ID" value="KAK3101003.1"/>
    <property type="molecule type" value="Genomic_DNA"/>
</dbReference>
<keyword evidence="9" id="KW-0804">Transcription</keyword>
<evidence type="ECO:0000259" key="14">
    <source>
        <dbReference type="PROSITE" id="PS50118"/>
    </source>
</evidence>
<dbReference type="GO" id="GO:0016607">
    <property type="term" value="C:nuclear speck"/>
    <property type="evidence" value="ECO:0007669"/>
    <property type="project" value="UniProtKB-SubCell"/>
</dbReference>
<keyword evidence="16" id="KW-1185">Reference proteome</keyword>
<comment type="similarity">
    <text evidence="2">Belongs to the SRY family.</text>
</comment>
<sequence length="823" mass="92355">MSSGSISEEEKQTAIQNILSDNNCSRVNSSVSSVANQNPGGQKTKVIYVQPSTFPENFQIFHQAGSKESKQVHTVYAKSYGQYISQDNRRNDATTNIQASHNGHIYYVSPDGSMRQATTMPNVLTNESKQVVPTVMPGTNMEYKTPGASFVNRQGKVKRPMNAFMLWARTYRSKIAQQMTNSSNSEISIRLGQIWSSLPVGEKQPFYLEAERIKNRHRQCFPDWVYQPRKTKKPFLYSQVQHSRLWEKHSDQYAVMKSSVSAPRFNCPTQRPAYRPIAPAAPIRHVADQTVVVSNPQSVCQTSSSVPVRHSNENQRHFAQLFGDVAPQRSQLMSVVPSTLMGETFQNNMSSVASAPLPKEERLDELKSVPFQKILPSIQEIMKPQKTSTKSQSEGNTQASAISVKQSSSPMVDASRTQDPYDKSEVIWPFPLNTVEKHTTPQPFYEETVPAQDTQRQTYMDPYDPFYYKPNFSTSNKTSGDQLNVDVASWQQYLNDYGQAKGSTEQKEQLGSYFSIDAKSCPSDLEICPTPVASTLHRNEEDSSWSADVTTRNSVPPAANANAVSFYDGSNRCPQEHIADPCTSVQQDQTSVENKIAEDASTSNTLSFGNVMSQAVEVLNNDSENYQYHGMEERECIEEEQIPMETTCVVEDIGNQSSKIKEIVIAPFQNQENLPFKKRTDRLYQEYTNDDTGNVREQSDSSCNVYKTDKTANDNVENENTTDDTYEITISRCSDGEEITATTIYIPRDSVNGVEGKDVTTEPHAVLTVDDSLCTRDGDREDLMQSMEQESSDSLASGDAVPISTKRPREQDCDKGRSKRRVR</sequence>
<comment type="function">
    <text evidence="11">Transcriptional regulator that controls a genetic switch in male development. It is necessary and sufficient for initiating male sex determination by directing the development of supporting cell precursors (pre-Sertoli cells) as Sertoli rather than granulosa cells. Involved in different aspects of gene regulation including promoter activation or repression. Binds to the DNA consensus sequence 5'-[AT]AACAA[AT]-3'. SRY HMG box recognizes DNA by partial intercalation in the minor groove and promotes DNA bending. Also involved in pre-mRNA splicing. In male adult brain involved in the maintenance of motor functions of dopaminergic neurons.</text>
</comment>
<feature type="region of interest" description="Disordered" evidence="13">
    <location>
        <begin position="776"/>
        <end position="823"/>
    </location>
</feature>
<evidence type="ECO:0000256" key="6">
    <source>
        <dbReference type="ARBA" id="ARBA00022928"/>
    </source>
</evidence>
<keyword evidence="7 12" id="KW-0238">DNA-binding</keyword>
<dbReference type="PANTHER" id="PTHR10270:SF161">
    <property type="entry name" value="SEX-DETERMINING REGION Y PROTEIN"/>
    <property type="match status" value="1"/>
</dbReference>
<dbReference type="GO" id="GO:0030154">
    <property type="term" value="P:cell differentiation"/>
    <property type="evidence" value="ECO:0007669"/>
    <property type="project" value="UniProtKB-KW"/>
</dbReference>
<evidence type="ECO:0000256" key="7">
    <source>
        <dbReference type="ARBA" id="ARBA00023125"/>
    </source>
</evidence>
<dbReference type="InterPro" id="IPR050140">
    <property type="entry name" value="SRY-related_HMG-box_TF-like"/>
</dbReference>
<feature type="region of interest" description="Disordered" evidence="13">
    <location>
        <begin position="383"/>
        <end position="420"/>
    </location>
</feature>
<organism evidence="15 16">
    <name type="scientific">Pinctada imbricata</name>
    <name type="common">Atlantic pearl-oyster</name>
    <name type="synonym">Pinctada martensii</name>
    <dbReference type="NCBI Taxonomy" id="66713"/>
    <lineage>
        <taxon>Eukaryota</taxon>
        <taxon>Metazoa</taxon>
        <taxon>Spiralia</taxon>
        <taxon>Lophotrochozoa</taxon>
        <taxon>Mollusca</taxon>
        <taxon>Bivalvia</taxon>
        <taxon>Autobranchia</taxon>
        <taxon>Pteriomorphia</taxon>
        <taxon>Pterioida</taxon>
        <taxon>Pterioidea</taxon>
        <taxon>Pteriidae</taxon>
        <taxon>Pinctada</taxon>
    </lineage>
</organism>
<dbReference type="AlphaFoldDB" id="A0AA88YA10"/>
<feature type="compositionally biased region" description="Basic and acidic residues" evidence="13">
    <location>
        <begin position="807"/>
        <end position="816"/>
    </location>
</feature>
<comment type="caution">
    <text evidence="15">The sequence shown here is derived from an EMBL/GenBank/DDBJ whole genome shotgun (WGS) entry which is preliminary data.</text>
</comment>
<proteinExistence type="inferred from homology"/>
<evidence type="ECO:0000313" key="15">
    <source>
        <dbReference type="EMBL" id="KAK3101003.1"/>
    </source>
</evidence>
<gene>
    <name evidence="15" type="ORF">FSP39_000140</name>
</gene>
<evidence type="ECO:0000256" key="9">
    <source>
        <dbReference type="ARBA" id="ARBA00023163"/>
    </source>
</evidence>
<evidence type="ECO:0000256" key="2">
    <source>
        <dbReference type="ARBA" id="ARBA00005998"/>
    </source>
</evidence>
<evidence type="ECO:0000256" key="3">
    <source>
        <dbReference type="ARBA" id="ARBA00019052"/>
    </source>
</evidence>
<dbReference type="InterPro" id="IPR009071">
    <property type="entry name" value="HMG_box_dom"/>
</dbReference>
<evidence type="ECO:0000256" key="12">
    <source>
        <dbReference type="PROSITE-ProRule" id="PRU00267"/>
    </source>
</evidence>
<evidence type="ECO:0000256" key="13">
    <source>
        <dbReference type="SAM" id="MobiDB-lite"/>
    </source>
</evidence>
<dbReference type="GO" id="GO:0005516">
    <property type="term" value="F:calmodulin binding"/>
    <property type="evidence" value="ECO:0007669"/>
    <property type="project" value="UniProtKB-KW"/>
</dbReference>
<keyword evidence="12" id="KW-0539">Nucleus</keyword>
<evidence type="ECO:0000256" key="1">
    <source>
        <dbReference type="ARBA" id="ARBA00004324"/>
    </source>
</evidence>
<name>A0AA88YA10_PINIB</name>
<dbReference type="Pfam" id="PF00505">
    <property type="entry name" value="HMG_box"/>
    <property type="match status" value="1"/>
</dbReference>
<comment type="subcellular location">
    <subcellularLocation>
        <location evidence="1">Nucleus speckle</location>
    </subcellularLocation>
</comment>
<feature type="DNA-binding region" description="HMG box" evidence="12">
    <location>
        <begin position="157"/>
        <end position="225"/>
    </location>
</feature>
<reference evidence="15" key="1">
    <citation type="submission" date="2019-08" db="EMBL/GenBank/DDBJ databases">
        <title>The improved chromosome-level genome for the pearl oyster Pinctada fucata martensii using PacBio sequencing and Hi-C.</title>
        <authorList>
            <person name="Zheng Z."/>
        </authorList>
    </citation>
    <scope>NUCLEOTIDE SEQUENCE</scope>
    <source>
        <strain evidence="15">ZZ-2019</strain>
        <tissue evidence="15">Adductor muscle</tissue>
    </source>
</reference>
<dbReference type="GO" id="GO:0001228">
    <property type="term" value="F:DNA-binding transcription activator activity, RNA polymerase II-specific"/>
    <property type="evidence" value="ECO:0007669"/>
    <property type="project" value="TreeGrafter"/>
</dbReference>
<evidence type="ECO:0000256" key="5">
    <source>
        <dbReference type="ARBA" id="ARBA00022860"/>
    </source>
</evidence>
<dbReference type="Proteomes" id="UP001186944">
    <property type="component" value="Unassembled WGS sequence"/>
</dbReference>
<dbReference type="SUPFAM" id="SSF47095">
    <property type="entry name" value="HMG-box"/>
    <property type="match status" value="1"/>
</dbReference>
<dbReference type="InterPro" id="IPR036910">
    <property type="entry name" value="HMG_box_dom_sf"/>
</dbReference>
<keyword evidence="4" id="KW-0221">Differentiation</keyword>
<keyword evidence="6" id="KW-0726">Sexual differentiation</keyword>
<feature type="domain" description="HMG box" evidence="14">
    <location>
        <begin position="157"/>
        <end position="225"/>
    </location>
</feature>
<evidence type="ECO:0000256" key="11">
    <source>
        <dbReference type="ARBA" id="ARBA00045821"/>
    </source>
</evidence>
<dbReference type="GO" id="GO:0000978">
    <property type="term" value="F:RNA polymerase II cis-regulatory region sequence-specific DNA binding"/>
    <property type="evidence" value="ECO:0007669"/>
    <property type="project" value="TreeGrafter"/>
</dbReference>
<dbReference type="SMART" id="SM00398">
    <property type="entry name" value="HMG"/>
    <property type="match status" value="1"/>
</dbReference>
<accession>A0AA88YA10</accession>
<feature type="compositionally biased region" description="Polar residues" evidence="13">
    <location>
        <begin position="385"/>
        <end position="418"/>
    </location>
</feature>